<feature type="transmembrane region" description="Helical" evidence="1">
    <location>
        <begin position="89"/>
        <end position="110"/>
    </location>
</feature>
<evidence type="ECO:0000313" key="2">
    <source>
        <dbReference type="EMBL" id="MEE6186437.1"/>
    </source>
</evidence>
<accession>A0ABU7RF61</accession>
<evidence type="ECO:0000256" key="1">
    <source>
        <dbReference type="SAM" id="Phobius"/>
    </source>
</evidence>
<gene>
    <name evidence="2" type="ORF">V2H41_04045</name>
</gene>
<keyword evidence="1" id="KW-0472">Membrane</keyword>
<feature type="transmembrane region" description="Helical" evidence="1">
    <location>
        <begin position="20"/>
        <end position="38"/>
    </location>
</feature>
<feature type="transmembrane region" description="Helical" evidence="1">
    <location>
        <begin position="210"/>
        <end position="232"/>
    </location>
</feature>
<keyword evidence="1" id="KW-0812">Transmembrane</keyword>
<feature type="transmembrane region" description="Helical" evidence="1">
    <location>
        <begin position="45"/>
        <end position="62"/>
    </location>
</feature>
<name>A0ABU7RF61_9BACT</name>
<feature type="transmembrane region" description="Helical" evidence="1">
    <location>
        <begin position="252"/>
        <end position="272"/>
    </location>
</feature>
<reference evidence="2 3" key="1">
    <citation type="submission" date="2024-01" db="EMBL/GenBank/DDBJ databases">
        <title>Niabella digestum sp. nov., isolated from waste digestion system.</title>
        <authorList>
            <person name="Zhang L."/>
        </authorList>
    </citation>
    <scope>NUCLEOTIDE SEQUENCE [LARGE SCALE GENOMIC DNA]</scope>
    <source>
        <strain evidence="2 3">A18</strain>
    </source>
</reference>
<dbReference type="RefSeq" id="WP_330973846.1">
    <property type="nucleotide sequence ID" value="NZ_JAZGLY010000002.1"/>
</dbReference>
<feature type="transmembrane region" description="Helical" evidence="1">
    <location>
        <begin position="172"/>
        <end position="190"/>
    </location>
</feature>
<organism evidence="2 3">
    <name type="scientific">Niabella digestorum</name>
    <dbReference type="NCBI Taxonomy" id="3117701"/>
    <lineage>
        <taxon>Bacteria</taxon>
        <taxon>Pseudomonadati</taxon>
        <taxon>Bacteroidota</taxon>
        <taxon>Chitinophagia</taxon>
        <taxon>Chitinophagales</taxon>
        <taxon>Chitinophagaceae</taxon>
        <taxon>Niabella</taxon>
    </lineage>
</organism>
<comment type="caution">
    <text evidence="2">The sequence shown here is derived from an EMBL/GenBank/DDBJ whole genome shotgun (WGS) entry which is preliminary data.</text>
</comment>
<dbReference type="PANTHER" id="PTHR40407:SF1">
    <property type="entry name" value="HEPARAN-ALPHA-GLUCOSAMINIDE N-ACETYLTRANSFERASE CATALYTIC DOMAIN-CONTAINING PROTEIN"/>
    <property type="match status" value="1"/>
</dbReference>
<dbReference type="PANTHER" id="PTHR40407">
    <property type="entry name" value="MEMBRANE PROTEIN-LIKE PROTEIN"/>
    <property type="match status" value="1"/>
</dbReference>
<protein>
    <recommendedName>
        <fullName evidence="4">DUF1624 domain-containing protein</fullName>
    </recommendedName>
</protein>
<keyword evidence="3" id="KW-1185">Reference proteome</keyword>
<dbReference type="Proteomes" id="UP001357452">
    <property type="component" value="Unassembled WGS sequence"/>
</dbReference>
<evidence type="ECO:0008006" key="4">
    <source>
        <dbReference type="Google" id="ProtNLM"/>
    </source>
</evidence>
<feature type="transmembrane region" description="Helical" evidence="1">
    <location>
        <begin position="122"/>
        <end position="141"/>
    </location>
</feature>
<dbReference type="EMBL" id="JAZGLY010000002">
    <property type="protein sequence ID" value="MEE6186437.1"/>
    <property type="molecule type" value="Genomic_DNA"/>
</dbReference>
<keyword evidence="1" id="KW-1133">Transmembrane helix</keyword>
<sequence length="291" mass="33599">MEFTIVGFGIWFDIQFRTLMWQVIAAIGFGFLILSLCFTLRPKTILIIAIIGMLLLNTLAVLPQQTMQLPVWAQAFISVQVFPFSPDRLLIISYPPLSWALIILLGYGAAPYFKQAANIRSSFFLKTGIILLMIFIALRFINKFGDPQLWSTQEELAGTITSFVNVSKYPPSLQFLCCMLGLMFVLLYIFEKNQNKFSNILRVYGTVPLFYYIIHWYVIHLLLFAILFAQGFGIADFNFRLNFGRPDAPNGLLLWGVYIIWVLVVVVLYPICTQYSRYKHTHPEKKMLRYL</sequence>
<proteinExistence type="predicted"/>
<evidence type="ECO:0000313" key="3">
    <source>
        <dbReference type="Proteomes" id="UP001357452"/>
    </source>
</evidence>